<name>A0ACB8ZNW2_CICIN</name>
<accession>A0ACB8ZNW2</accession>
<reference evidence="1 2" key="2">
    <citation type="journal article" date="2022" name="Mol. Ecol. Resour.">
        <title>The genomes of chicory, endive, great burdock and yacon provide insights into Asteraceae paleo-polyploidization history and plant inulin production.</title>
        <authorList>
            <person name="Fan W."/>
            <person name="Wang S."/>
            <person name="Wang H."/>
            <person name="Wang A."/>
            <person name="Jiang F."/>
            <person name="Liu H."/>
            <person name="Zhao H."/>
            <person name="Xu D."/>
            <person name="Zhang Y."/>
        </authorList>
    </citation>
    <scope>NUCLEOTIDE SEQUENCE [LARGE SCALE GENOMIC DNA]</scope>
    <source>
        <strain evidence="2">cv. Punajuju</strain>
        <tissue evidence="1">Leaves</tissue>
    </source>
</reference>
<evidence type="ECO:0000313" key="1">
    <source>
        <dbReference type="EMBL" id="KAI3699293.1"/>
    </source>
</evidence>
<reference evidence="2" key="1">
    <citation type="journal article" date="2022" name="Mol. Ecol. Resour.">
        <title>The genomes of chicory, endive, great burdock and yacon provide insights into Asteraceae palaeo-polyploidization history and plant inulin production.</title>
        <authorList>
            <person name="Fan W."/>
            <person name="Wang S."/>
            <person name="Wang H."/>
            <person name="Wang A."/>
            <person name="Jiang F."/>
            <person name="Liu H."/>
            <person name="Zhao H."/>
            <person name="Xu D."/>
            <person name="Zhang Y."/>
        </authorList>
    </citation>
    <scope>NUCLEOTIDE SEQUENCE [LARGE SCALE GENOMIC DNA]</scope>
    <source>
        <strain evidence="2">cv. Punajuju</strain>
    </source>
</reference>
<protein>
    <submittedName>
        <fullName evidence="1">Uncharacterized protein</fullName>
    </submittedName>
</protein>
<proteinExistence type="predicted"/>
<organism evidence="1 2">
    <name type="scientific">Cichorium intybus</name>
    <name type="common">Chicory</name>
    <dbReference type="NCBI Taxonomy" id="13427"/>
    <lineage>
        <taxon>Eukaryota</taxon>
        <taxon>Viridiplantae</taxon>
        <taxon>Streptophyta</taxon>
        <taxon>Embryophyta</taxon>
        <taxon>Tracheophyta</taxon>
        <taxon>Spermatophyta</taxon>
        <taxon>Magnoliopsida</taxon>
        <taxon>eudicotyledons</taxon>
        <taxon>Gunneridae</taxon>
        <taxon>Pentapetalae</taxon>
        <taxon>asterids</taxon>
        <taxon>campanulids</taxon>
        <taxon>Asterales</taxon>
        <taxon>Asteraceae</taxon>
        <taxon>Cichorioideae</taxon>
        <taxon>Cichorieae</taxon>
        <taxon>Cichoriinae</taxon>
        <taxon>Cichorium</taxon>
    </lineage>
</organism>
<comment type="caution">
    <text evidence="1">The sequence shown here is derived from an EMBL/GenBank/DDBJ whole genome shotgun (WGS) entry which is preliminary data.</text>
</comment>
<dbReference type="EMBL" id="CM042016">
    <property type="protein sequence ID" value="KAI3699293.1"/>
    <property type="molecule type" value="Genomic_DNA"/>
</dbReference>
<evidence type="ECO:0000313" key="2">
    <source>
        <dbReference type="Proteomes" id="UP001055811"/>
    </source>
</evidence>
<keyword evidence="2" id="KW-1185">Reference proteome</keyword>
<dbReference type="Proteomes" id="UP001055811">
    <property type="component" value="Linkage Group LG08"/>
</dbReference>
<gene>
    <name evidence="1" type="ORF">L2E82_43517</name>
</gene>
<sequence length="181" mass="21257">MERLIDIEHNIDQMIEQEHDVDPIEEPLAVRLQASRVHQEEFNPKQVVIEQGYMHEQLYFVSSDKTMVAGGLISDVLTRHKSFGEISVLKNVQQPYTVKVLDQPCTLLWMDKKIFTNIMKNYKDIGNRVYRNLAEITKTDIHERNKSPQEIIKDDLKHALNVNQRRSHVEVEVRLILELLM</sequence>